<protein>
    <submittedName>
        <fullName evidence="1">DUF3224 domain-containing protein</fullName>
    </submittedName>
</protein>
<dbReference type="Proteomes" id="UP000290637">
    <property type="component" value="Chromosome"/>
</dbReference>
<dbReference type="EMBL" id="CP035913">
    <property type="protein sequence ID" value="QBE64508.1"/>
    <property type="molecule type" value="Genomic_DNA"/>
</dbReference>
<dbReference type="KEGG" id="plue:EWM63_17195"/>
<reference evidence="1 2" key="1">
    <citation type="submission" date="2019-02" db="EMBL/GenBank/DDBJ databases">
        <title>Draft Genome Sequences of Six Type Strains of the Genus Massilia.</title>
        <authorList>
            <person name="Miess H."/>
            <person name="Frediansyhah A."/>
            <person name="Gross H."/>
        </authorList>
    </citation>
    <scope>NUCLEOTIDE SEQUENCE [LARGE SCALE GENOMIC DNA]</scope>
    <source>
        <strain evidence="1 2">DSM 17473</strain>
    </source>
</reference>
<accession>A0A4P6L1C5</accession>
<dbReference type="RefSeq" id="WP_130187626.1">
    <property type="nucleotide sequence ID" value="NZ_CP035913.1"/>
</dbReference>
<gene>
    <name evidence="1" type="ORF">EWM63_17195</name>
</gene>
<evidence type="ECO:0000313" key="2">
    <source>
        <dbReference type="Proteomes" id="UP000290637"/>
    </source>
</evidence>
<sequence>MATISGEFDVKLVPEILAEGSEGTGIERMTLDKHYHGALTATGRGEFLSFRSPVPTSAVYIALEKVDGTLEGRPGSFMLQHAGVMGGAHAGLRILIAPDSGTGELSGIAGTLGIRIENGKHYYDLDYTLPATDR</sequence>
<keyword evidence="2" id="KW-1185">Reference proteome</keyword>
<dbReference type="AlphaFoldDB" id="A0A4P6L1C5"/>
<proteinExistence type="predicted"/>
<dbReference type="Pfam" id="PF11528">
    <property type="entry name" value="DUF3224"/>
    <property type="match status" value="1"/>
</dbReference>
<evidence type="ECO:0000313" key="1">
    <source>
        <dbReference type="EMBL" id="QBE64508.1"/>
    </source>
</evidence>
<dbReference type="OrthoDB" id="69764at2"/>
<dbReference type="Gene3D" id="2.40.350.10">
    <property type="entry name" value="SO1590-like"/>
    <property type="match status" value="1"/>
</dbReference>
<name>A0A4P6L1C5_9BURK</name>
<dbReference type="InterPro" id="IPR021607">
    <property type="entry name" value="DUF3224"/>
</dbReference>
<dbReference type="SUPFAM" id="SSF159238">
    <property type="entry name" value="SO1590-like"/>
    <property type="match status" value="1"/>
</dbReference>
<dbReference type="InterPro" id="IPR023159">
    <property type="entry name" value="SO1590-like_sf"/>
</dbReference>
<organism evidence="1 2">
    <name type="scientific">Pseudoduganella lutea</name>
    <dbReference type="NCBI Taxonomy" id="321985"/>
    <lineage>
        <taxon>Bacteria</taxon>
        <taxon>Pseudomonadati</taxon>
        <taxon>Pseudomonadota</taxon>
        <taxon>Betaproteobacteria</taxon>
        <taxon>Burkholderiales</taxon>
        <taxon>Oxalobacteraceae</taxon>
        <taxon>Telluria group</taxon>
        <taxon>Pseudoduganella</taxon>
    </lineage>
</organism>